<feature type="transmembrane region" description="Helical" evidence="15">
    <location>
        <begin position="6"/>
        <end position="26"/>
    </location>
</feature>
<evidence type="ECO:0000256" key="11">
    <source>
        <dbReference type="ARBA" id="ARBA00023033"/>
    </source>
</evidence>
<keyword evidence="12 15" id="KW-0472">Membrane</keyword>
<keyword evidence="17" id="KW-1185">Reference proteome</keyword>
<dbReference type="PROSITE" id="PS00086">
    <property type="entry name" value="CYTOCHROME_P450"/>
    <property type="match status" value="1"/>
</dbReference>
<dbReference type="FunFam" id="1.10.630.10:FF:000238">
    <property type="entry name" value="Cytochrome P450 2A6"/>
    <property type="match status" value="1"/>
</dbReference>
<keyword evidence="8" id="KW-0492">Microsome</keyword>
<evidence type="ECO:0000256" key="6">
    <source>
        <dbReference type="ARBA" id="ARBA00022723"/>
    </source>
</evidence>
<feature type="non-terminal residue" evidence="16">
    <location>
        <position position="444"/>
    </location>
</feature>
<dbReference type="PRINTS" id="PR00463">
    <property type="entry name" value="EP450I"/>
</dbReference>
<dbReference type="InterPro" id="IPR002401">
    <property type="entry name" value="Cyt_P450_E_grp-I"/>
</dbReference>
<dbReference type="Proteomes" id="UP001557470">
    <property type="component" value="Unassembled WGS sequence"/>
</dbReference>
<organism evidence="16 17">
    <name type="scientific">Umbra pygmaea</name>
    <name type="common">Eastern mudminnow</name>
    <dbReference type="NCBI Taxonomy" id="75934"/>
    <lineage>
        <taxon>Eukaryota</taxon>
        <taxon>Metazoa</taxon>
        <taxon>Chordata</taxon>
        <taxon>Craniata</taxon>
        <taxon>Vertebrata</taxon>
        <taxon>Euteleostomi</taxon>
        <taxon>Actinopterygii</taxon>
        <taxon>Neopterygii</taxon>
        <taxon>Teleostei</taxon>
        <taxon>Protacanthopterygii</taxon>
        <taxon>Esociformes</taxon>
        <taxon>Umbridae</taxon>
        <taxon>Umbra</taxon>
    </lineage>
</organism>
<keyword evidence="7" id="KW-0256">Endoplasmic reticulum</keyword>
<gene>
    <name evidence="16" type="ORF">UPYG_G00195430</name>
</gene>
<keyword evidence="5 13" id="KW-0349">Heme</keyword>
<comment type="cofactor">
    <cofactor evidence="1 13">
        <name>heme</name>
        <dbReference type="ChEBI" id="CHEBI:30413"/>
    </cofactor>
</comment>
<evidence type="ECO:0000256" key="1">
    <source>
        <dbReference type="ARBA" id="ARBA00001971"/>
    </source>
</evidence>
<evidence type="ECO:0000256" key="13">
    <source>
        <dbReference type="PIRSR" id="PIRSR602401-1"/>
    </source>
</evidence>
<keyword evidence="9 14" id="KW-0560">Oxidoreductase</keyword>
<dbReference type="GO" id="GO:0046872">
    <property type="term" value="F:metal ion binding"/>
    <property type="evidence" value="ECO:0007669"/>
    <property type="project" value="UniProtKB-KW"/>
</dbReference>
<dbReference type="SUPFAM" id="SSF48264">
    <property type="entry name" value="Cytochrome P450"/>
    <property type="match status" value="1"/>
</dbReference>
<evidence type="ECO:0000256" key="14">
    <source>
        <dbReference type="RuleBase" id="RU000461"/>
    </source>
</evidence>
<sequence length="444" mass="50862">MDLINILKTNFVYIAMGVIVIILLWINRTKKSISRLPPGPKPIPLLGNLLQIDLKAPYKTYIELSKKYGSVFTVWLGTKPVVVISGYQDIKEALVNQGEDFNGRATYPILMTISQGYGVLVSSCKRWKDLRKFSLATMKNLGMGNRTIEQRVQEEAKILVEALSKYEGSVFNPQQLIYNCIGNVICSIVFGHRFEYDDPMFQLIQKAVCDYFNVLSSPLGAMYNMFPKIFRCFPGKHQKMFATVEKAKDYIIEQAEIRLKNLDTSDPQDFIEAFLVKMHEEKDDPSTEYNFENMVLTTYNLFSAGIETTSSTLRYAFLMMIRYPSVQEKVQKEIDEVIGTRVPMIHDRVKMPYTDAVIHEIQRFMDIAPTSVPHKVNRDTVFHNYHIPEGTMVLTLLSSVLFDPKLYKNPDQFDPQNFLDENGSFMRGDGFLAFGMGKRVCLGE</sequence>
<protein>
    <recommendedName>
        <fullName evidence="18">Cytochrome P450</fullName>
    </recommendedName>
</protein>
<comment type="subcellular location">
    <subcellularLocation>
        <location evidence="3">Endoplasmic reticulum membrane</location>
        <topology evidence="3">Peripheral membrane protein</topology>
    </subcellularLocation>
    <subcellularLocation>
        <location evidence="2">Microsome membrane</location>
        <topology evidence="2">Peripheral membrane protein</topology>
    </subcellularLocation>
</comment>
<keyword evidence="15" id="KW-0812">Transmembrane</keyword>
<dbReference type="InterPro" id="IPR017972">
    <property type="entry name" value="Cyt_P450_CS"/>
</dbReference>
<dbReference type="InterPro" id="IPR001128">
    <property type="entry name" value="Cyt_P450"/>
</dbReference>
<evidence type="ECO:0000256" key="10">
    <source>
        <dbReference type="ARBA" id="ARBA00023004"/>
    </source>
</evidence>
<comment type="caution">
    <text evidence="16">The sequence shown here is derived from an EMBL/GenBank/DDBJ whole genome shotgun (WGS) entry which is preliminary data.</text>
</comment>
<keyword evidence="10 13" id="KW-0408">Iron</keyword>
<evidence type="ECO:0000256" key="9">
    <source>
        <dbReference type="ARBA" id="ARBA00023002"/>
    </source>
</evidence>
<evidence type="ECO:0000256" key="15">
    <source>
        <dbReference type="SAM" id="Phobius"/>
    </source>
</evidence>
<keyword evidence="6 13" id="KW-0479">Metal-binding</keyword>
<dbReference type="GO" id="GO:0005789">
    <property type="term" value="C:endoplasmic reticulum membrane"/>
    <property type="evidence" value="ECO:0007669"/>
    <property type="project" value="UniProtKB-SubCell"/>
</dbReference>
<accession>A0ABD0WH23</accession>
<comment type="similarity">
    <text evidence="4 14">Belongs to the cytochrome P450 family.</text>
</comment>
<dbReference type="PRINTS" id="PR00385">
    <property type="entry name" value="P450"/>
</dbReference>
<evidence type="ECO:0000256" key="2">
    <source>
        <dbReference type="ARBA" id="ARBA00004174"/>
    </source>
</evidence>
<dbReference type="AlphaFoldDB" id="A0ABD0WH23"/>
<proteinExistence type="inferred from homology"/>
<reference evidence="16 17" key="1">
    <citation type="submission" date="2024-06" db="EMBL/GenBank/DDBJ databases">
        <authorList>
            <person name="Pan Q."/>
            <person name="Wen M."/>
            <person name="Jouanno E."/>
            <person name="Zahm M."/>
            <person name="Klopp C."/>
            <person name="Cabau C."/>
            <person name="Louis A."/>
            <person name="Berthelot C."/>
            <person name="Parey E."/>
            <person name="Roest Crollius H."/>
            <person name="Montfort J."/>
            <person name="Robinson-Rechavi M."/>
            <person name="Bouchez O."/>
            <person name="Lampietro C."/>
            <person name="Lopez Roques C."/>
            <person name="Donnadieu C."/>
            <person name="Postlethwait J."/>
            <person name="Bobe J."/>
            <person name="Verreycken H."/>
            <person name="Guiguen Y."/>
        </authorList>
    </citation>
    <scope>NUCLEOTIDE SEQUENCE [LARGE SCALE GENOMIC DNA]</scope>
    <source>
        <strain evidence="16">Up_M1</strain>
        <tissue evidence="16">Testis</tissue>
    </source>
</reference>
<evidence type="ECO:0000313" key="16">
    <source>
        <dbReference type="EMBL" id="KAL0972844.1"/>
    </source>
</evidence>
<evidence type="ECO:0000256" key="7">
    <source>
        <dbReference type="ARBA" id="ARBA00022824"/>
    </source>
</evidence>
<name>A0ABD0WH23_UMBPY</name>
<evidence type="ECO:0000256" key="3">
    <source>
        <dbReference type="ARBA" id="ARBA00004406"/>
    </source>
</evidence>
<dbReference type="Gene3D" id="1.10.630.10">
    <property type="entry name" value="Cytochrome P450"/>
    <property type="match status" value="1"/>
</dbReference>
<evidence type="ECO:0000256" key="8">
    <source>
        <dbReference type="ARBA" id="ARBA00022848"/>
    </source>
</evidence>
<dbReference type="EMBL" id="JAGEUA010000006">
    <property type="protein sequence ID" value="KAL0972844.1"/>
    <property type="molecule type" value="Genomic_DNA"/>
</dbReference>
<dbReference type="InterPro" id="IPR036396">
    <property type="entry name" value="Cyt_P450_sf"/>
</dbReference>
<dbReference type="PANTHER" id="PTHR24300">
    <property type="entry name" value="CYTOCHROME P450 508A4-RELATED"/>
    <property type="match status" value="1"/>
</dbReference>
<dbReference type="Pfam" id="PF00067">
    <property type="entry name" value="p450"/>
    <property type="match status" value="1"/>
</dbReference>
<dbReference type="InterPro" id="IPR050182">
    <property type="entry name" value="Cytochrome_P450_fam2"/>
</dbReference>
<keyword evidence="11 14" id="KW-0503">Monooxygenase</keyword>
<evidence type="ECO:0008006" key="18">
    <source>
        <dbReference type="Google" id="ProtNLM"/>
    </source>
</evidence>
<keyword evidence="15" id="KW-1133">Transmembrane helix</keyword>
<feature type="binding site" description="axial binding residue" evidence="13">
    <location>
        <position position="441"/>
    </location>
    <ligand>
        <name>heme</name>
        <dbReference type="ChEBI" id="CHEBI:30413"/>
    </ligand>
    <ligandPart>
        <name>Fe</name>
        <dbReference type="ChEBI" id="CHEBI:18248"/>
    </ligandPart>
</feature>
<evidence type="ECO:0000256" key="4">
    <source>
        <dbReference type="ARBA" id="ARBA00010617"/>
    </source>
</evidence>
<dbReference type="GO" id="GO:0004497">
    <property type="term" value="F:monooxygenase activity"/>
    <property type="evidence" value="ECO:0007669"/>
    <property type="project" value="UniProtKB-KW"/>
</dbReference>
<dbReference type="PANTHER" id="PTHR24300:SF346">
    <property type="entry name" value="CYTOCHROME P450 2C44"/>
    <property type="match status" value="1"/>
</dbReference>
<evidence type="ECO:0000256" key="12">
    <source>
        <dbReference type="ARBA" id="ARBA00023136"/>
    </source>
</evidence>
<evidence type="ECO:0000313" key="17">
    <source>
        <dbReference type="Proteomes" id="UP001557470"/>
    </source>
</evidence>
<evidence type="ECO:0000256" key="5">
    <source>
        <dbReference type="ARBA" id="ARBA00022617"/>
    </source>
</evidence>